<dbReference type="InterPro" id="IPR009088">
    <property type="entry name" value="TFIIA_b-brl"/>
</dbReference>
<dbReference type="Proteomes" id="UP000238350">
    <property type="component" value="Unassembled WGS sequence"/>
</dbReference>
<evidence type="ECO:0000256" key="3">
    <source>
        <dbReference type="ARBA" id="ARBA00023163"/>
    </source>
</evidence>
<evidence type="ECO:0000313" key="7">
    <source>
        <dbReference type="Proteomes" id="UP000238350"/>
    </source>
</evidence>
<evidence type="ECO:0000256" key="2">
    <source>
        <dbReference type="ARBA" id="ARBA00010059"/>
    </source>
</evidence>
<dbReference type="PANTHER" id="PTHR12694:SF8">
    <property type="entry name" value="TRANSCRIPTION INITIATION FACTOR IIA SUBUNIT 1"/>
    <property type="match status" value="1"/>
</dbReference>
<keyword evidence="6" id="KW-0396">Initiation factor</keyword>
<dbReference type="EMBL" id="NDIQ01000001">
    <property type="protein sequence ID" value="PRT53524.1"/>
    <property type="molecule type" value="Genomic_DNA"/>
</dbReference>
<feature type="region of interest" description="Disordered" evidence="5">
    <location>
        <begin position="197"/>
        <end position="236"/>
    </location>
</feature>
<keyword evidence="6" id="KW-0648">Protein biosynthesis</keyword>
<evidence type="ECO:0000256" key="1">
    <source>
        <dbReference type="ARBA" id="ARBA00004123"/>
    </source>
</evidence>
<dbReference type="OrthoDB" id="6275927at2759"/>
<dbReference type="RefSeq" id="XP_024663470.1">
    <property type="nucleotide sequence ID" value="XM_024807702.1"/>
</dbReference>
<organism evidence="6 7">
    <name type="scientific">Wickerhamiella sorbophila</name>
    <dbReference type="NCBI Taxonomy" id="45607"/>
    <lineage>
        <taxon>Eukaryota</taxon>
        <taxon>Fungi</taxon>
        <taxon>Dikarya</taxon>
        <taxon>Ascomycota</taxon>
        <taxon>Saccharomycotina</taxon>
        <taxon>Dipodascomycetes</taxon>
        <taxon>Dipodascales</taxon>
        <taxon>Trichomonascaceae</taxon>
        <taxon>Wickerhamiella</taxon>
    </lineage>
</organism>
<dbReference type="GO" id="GO:0006367">
    <property type="term" value="P:transcription initiation at RNA polymerase II promoter"/>
    <property type="evidence" value="ECO:0007669"/>
    <property type="project" value="InterPro"/>
</dbReference>
<protein>
    <submittedName>
        <fullName evidence="6">Transcription initiation factor IIA large subunit</fullName>
    </submittedName>
</protein>
<dbReference type="GO" id="GO:0005672">
    <property type="term" value="C:transcription factor TFIIA complex"/>
    <property type="evidence" value="ECO:0007669"/>
    <property type="project" value="InterPro"/>
</dbReference>
<keyword evidence="4" id="KW-0539">Nucleus</keyword>
<comment type="caution">
    <text evidence="6">The sequence shown here is derived from an EMBL/GenBank/DDBJ whole genome shotgun (WGS) entry which is preliminary data.</text>
</comment>
<dbReference type="GeneID" id="36514893"/>
<dbReference type="STRING" id="45607.A0A2T0FEX5"/>
<dbReference type="CDD" id="cd07976">
    <property type="entry name" value="TFIIA_alpha_beta_like"/>
    <property type="match status" value="1"/>
</dbReference>
<sequence>MSNNVGPLYSSIIETVLQEATREFEEHGEDVSVLRLLRTAWQKRLSEMHITDSLPWNYEAPAAASNVPSMFPGIDMSTKPQQFAMYPGMSGVGANGLDGAAPLLDAAAPPMSNYVKKEEIYGNPAALRAAQQVQAYGSSLPGVDQSVLGLMNRAGEDHDNDKNGLVLPGNIPQTDGLAEDPEDVRTTIGKIMARHMVDGDVNDGDDGDDLAGLSDEEVNSDLDDSEDEYNSDNDVEDPSLGVMLCLYDRVQRVKNKWKYVLKDGVATVNNTDYIFNKATGESEW</sequence>
<accession>A0A2T0FEX5</accession>
<gene>
    <name evidence="6" type="ORF">B9G98_01144</name>
</gene>
<dbReference type="Pfam" id="PF03153">
    <property type="entry name" value="TFIIA"/>
    <property type="match status" value="1"/>
</dbReference>
<dbReference type="SMART" id="SM01371">
    <property type="entry name" value="TFIIA"/>
    <property type="match status" value="1"/>
</dbReference>
<evidence type="ECO:0000256" key="5">
    <source>
        <dbReference type="SAM" id="MobiDB-lite"/>
    </source>
</evidence>
<dbReference type="AlphaFoldDB" id="A0A2T0FEX5"/>
<evidence type="ECO:0000313" key="6">
    <source>
        <dbReference type="EMBL" id="PRT53524.1"/>
    </source>
</evidence>
<dbReference type="PANTHER" id="PTHR12694">
    <property type="entry name" value="TRANSCRIPTION INITIATION FACTOR IIA SUBUNIT 1"/>
    <property type="match status" value="1"/>
</dbReference>
<dbReference type="InterPro" id="IPR004855">
    <property type="entry name" value="TFIIA_asu/bsu"/>
</dbReference>
<dbReference type="Gene3D" id="1.10.287.100">
    <property type="match status" value="1"/>
</dbReference>
<dbReference type="Gene3D" id="2.30.18.10">
    <property type="entry name" value="Transcription factor IIA (TFIIA), beta-barrel domain"/>
    <property type="match status" value="1"/>
</dbReference>
<dbReference type="SUPFAM" id="SSF50784">
    <property type="entry name" value="Transcription factor IIA (TFIIA), beta-barrel domain"/>
    <property type="match status" value="1"/>
</dbReference>
<name>A0A2T0FEX5_9ASCO</name>
<keyword evidence="3" id="KW-0804">Transcription</keyword>
<comment type="subcellular location">
    <subcellularLocation>
        <location evidence="1">Nucleus</location>
    </subcellularLocation>
</comment>
<dbReference type="GO" id="GO:0003743">
    <property type="term" value="F:translation initiation factor activity"/>
    <property type="evidence" value="ECO:0007669"/>
    <property type="project" value="UniProtKB-KW"/>
</dbReference>
<proteinExistence type="inferred from homology"/>
<comment type="similarity">
    <text evidence="2">Belongs to the TFIIA subunit 1 family.</text>
</comment>
<dbReference type="SUPFAM" id="SSF47396">
    <property type="entry name" value="Transcription factor IIA (TFIIA), alpha-helical domain"/>
    <property type="match status" value="1"/>
</dbReference>
<keyword evidence="7" id="KW-1185">Reference proteome</keyword>
<reference evidence="6 7" key="1">
    <citation type="submission" date="2017-04" db="EMBL/GenBank/DDBJ databases">
        <title>Genome sequencing of [Candida] sorbophila.</title>
        <authorList>
            <person name="Ahn J.O."/>
        </authorList>
    </citation>
    <scope>NUCLEOTIDE SEQUENCE [LARGE SCALE GENOMIC DNA]</scope>
    <source>
        <strain evidence="6 7">DS02</strain>
    </source>
</reference>
<evidence type="ECO:0000256" key="4">
    <source>
        <dbReference type="ARBA" id="ARBA00023242"/>
    </source>
</evidence>
<feature type="compositionally biased region" description="Acidic residues" evidence="5">
    <location>
        <begin position="200"/>
        <end position="236"/>
    </location>
</feature>